<keyword evidence="1" id="KW-0472">Membrane</keyword>
<dbReference type="eggNOG" id="ENOG5033A9Y">
    <property type="taxonomic scope" value="Bacteria"/>
</dbReference>
<evidence type="ECO:0000313" key="2">
    <source>
        <dbReference type="EMBL" id="EGU39420.1"/>
    </source>
</evidence>
<sequence length="165" mass="19225">MWKHNTFGDIIEEEGDFVGYVAYALYKQQKVKWIYNYKDKTGDYPTPSQIETYFTSFHSTPECIDKYRDDAERMLNEYIDFSFSEELSAYQEAVKEDEIVKAVHKPFWTGVRENVVAGIVASLLTGLLSIGLWLHSEMKSAERRADLIDRIPVAEEMKEFLKDSK</sequence>
<dbReference type="Proteomes" id="UP000004349">
    <property type="component" value="Unassembled WGS sequence"/>
</dbReference>
<keyword evidence="1" id="KW-1133">Transmembrane helix</keyword>
<dbReference type="RefSeq" id="WP_005593830.1">
    <property type="nucleotide sequence ID" value="NZ_AFWE01000069.1"/>
</dbReference>
<dbReference type="EMBL" id="AFWE01000069">
    <property type="protein sequence ID" value="EGU39420.1"/>
    <property type="molecule type" value="Genomic_DNA"/>
</dbReference>
<organism evidence="2 3">
    <name type="scientific">Vibrio scophthalmi LMG 19158</name>
    <dbReference type="NCBI Taxonomy" id="870967"/>
    <lineage>
        <taxon>Bacteria</taxon>
        <taxon>Pseudomonadati</taxon>
        <taxon>Pseudomonadota</taxon>
        <taxon>Gammaproteobacteria</taxon>
        <taxon>Vibrionales</taxon>
        <taxon>Vibrionaceae</taxon>
        <taxon>Vibrio</taxon>
    </lineage>
</organism>
<feature type="transmembrane region" description="Helical" evidence="1">
    <location>
        <begin position="115"/>
        <end position="134"/>
    </location>
</feature>
<dbReference type="AlphaFoldDB" id="F9RKU6"/>
<gene>
    <name evidence="2" type="ORF">VIS19158_03981</name>
</gene>
<protein>
    <submittedName>
        <fullName evidence="2">Uncharacterized protein</fullName>
    </submittedName>
</protein>
<evidence type="ECO:0000256" key="1">
    <source>
        <dbReference type="SAM" id="Phobius"/>
    </source>
</evidence>
<proteinExistence type="predicted"/>
<keyword evidence="1" id="KW-0812">Transmembrane</keyword>
<reference evidence="2 3" key="1">
    <citation type="journal article" date="2012" name="Int. J. Syst. Evol. Microbiol.">
        <title>Vibrio caribbeanicus sp. nov., isolated from the marine sponge Scleritoderma cyanea.</title>
        <authorList>
            <person name="Hoffmann M."/>
            <person name="Monday S.R."/>
            <person name="Allard M.W."/>
            <person name="Strain E.A."/>
            <person name="Whittaker P."/>
            <person name="Naum M."/>
            <person name="McCarthy P.J."/>
            <person name="Lopez J.V."/>
            <person name="Fischer M."/>
            <person name="Brown E.W."/>
        </authorList>
    </citation>
    <scope>NUCLEOTIDE SEQUENCE [LARGE SCALE GENOMIC DNA]</scope>
    <source>
        <strain evidence="2 3">LMG 19158</strain>
    </source>
</reference>
<accession>F9RKU6</accession>
<name>F9RKU6_9VIBR</name>
<comment type="caution">
    <text evidence="2">The sequence shown here is derived from an EMBL/GenBank/DDBJ whole genome shotgun (WGS) entry which is preliminary data.</text>
</comment>
<evidence type="ECO:0000313" key="3">
    <source>
        <dbReference type="Proteomes" id="UP000004349"/>
    </source>
</evidence>